<dbReference type="SUPFAM" id="SSF53795">
    <property type="entry name" value="PEP carboxykinase-like"/>
    <property type="match status" value="1"/>
</dbReference>
<keyword evidence="1" id="KW-0418">Kinase</keyword>
<evidence type="ECO:0000313" key="1">
    <source>
        <dbReference type="EMBL" id="MEO3711226.1"/>
    </source>
</evidence>
<accession>A0ABV0G843</accession>
<dbReference type="EMBL" id="JBDPZC010000001">
    <property type="protein sequence ID" value="MEO3711226.1"/>
    <property type="molecule type" value="Genomic_DNA"/>
</dbReference>
<dbReference type="NCBIfam" id="TIGR04352">
    <property type="entry name" value="HprK_rel_A"/>
    <property type="match status" value="1"/>
</dbReference>
<reference evidence="1 2" key="1">
    <citation type="submission" date="2024-05" db="EMBL/GenBank/DDBJ databases">
        <title>Roseateles sp. 2.12 16S ribosomal RNA gene Genome sequencing and assembly.</title>
        <authorList>
            <person name="Woo H."/>
        </authorList>
    </citation>
    <scope>NUCLEOTIDE SEQUENCE [LARGE SCALE GENOMIC DNA]</scope>
    <source>
        <strain evidence="1 2">2.12</strain>
    </source>
</reference>
<evidence type="ECO:0000313" key="2">
    <source>
        <dbReference type="Proteomes" id="UP001462640"/>
    </source>
</evidence>
<dbReference type="GO" id="GO:0016301">
    <property type="term" value="F:kinase activity"/>
    <property type="evidence" value="ECO:0007669"/>
    <property type="project" value="UniProtKB-KW"/>
</dbReference>
<organism evidence="1 2">
    <name type="scientific">Roseateles flavus</name>
    <dbReference type="NCBI Taxonomy" id="3149041"/>
    <lineage>
        <taxon>Bacteria</taxon>
        <taxon>Pseudomonadati</taxon>
        <taxon>Pseudomonadota</taxon>
        <taxon>Betaproteobacteria</taxon>
        <taxon>Burkholderiales</taxon>
        <taxon>Sphaerotilaceae</taxon>
        <taxon>Roseateles</taxon>
    </lineage>
</organism>
<dbReference type="Proteomes" id="UP001462640">
    <property type="component" value="Unassembled WGS sequence"/>
</dbReference>
<dbReference type="InterPro" id="IPR027600">
    <property type="entry name" value="HprK-rel_A"/>
</dbReference>
<dbReference type="Gene3D" id="3.40.50.300">
    <property type="entry name" value="P-loop containing nucleotide triphosphate hydrolases"/>
    <property type="match status" value="1"/>
</dbReference>
<dbReference type="RefSeq" id="WP_347604603.1">
    <property type="nucleotide sequence ID" value="NZ_JBDPZC010000001.1"/>
</dbReference>
<keyword evidence="1" id="KW-0808">Transferase</keyword>
<sequence length="310" mass="34332">MKLEQLRPAELRARLARGDLVLQAGVFSYRLQSPLPLIEQGLRQLYGGYPCLPPEVQADFSLQLDHGRGLHRWWRPQVRFCSDGERPFEPLPQSHAFAQLEWAMNWCVSTRAHQYLMLHAAVLERGGRALLMPAPPGSGKSTLCAALTHSDWRLLSDELCLVSLADGLVHPAVRPVSLKNNSLDVIRRYAPQAEFGAVTRGTSKGDVVHMKVPQPQLERMAEPAQPRLVVFPRYAAGEPTQLQPLPKAPAMIELGKNSFNYLILGLEGFEALGSLLEGCDCYELRYSDLHDAVPRLAALLDGLPPVEAAP</sequence>
<dbReference type="InterPro" id="IPR027417">
    <property type="entry name" value="P-loop_NTPase"/>
</dbReference>
<protein>
    <submittedName>
        <fullName evidence="1">HprK-related kinase A</fullName>
    </submittedName>
</protein>
<name>A0ABV0G843_9BURK</name>
<gene>
    <name evidence="1" type="ORF">ABDJ40_00430</name>
</gene>
<keyword evidence="2" id="KW-1185">Reference proteome</keyword>
<proteinExistence type="predicted"/>
<comment type="caution">
    <text evidence="1">The sequence shown here is derived from an EMBL/GenBank/DDBJ whole genome shotgun (WGS) entry which is preliminary data.</text>
</comment>